<evidence type="ECO:0000313" key="3">
    <source>
        <dbReference type="Proteomes" id="UP000002668"/>
    </source>
</evidence>
<accession>E4ZGQ6</accession>
<keyword evidence="3" id="KW-1185">Reference proteome</keyword>
<proteinExistence type="predicted"/>
<feature type="region of interest" description="Disordered" evidence="1">
    <location>
        <begin position="23"/>
        <end position="55"/>
    </location>
</feature>
<evidence type="ECO:0000256" key="1">
    <source>
        <dbReference type="SAM" id="MobiDB-lite"/>
    </source>
</evidence>
<name>E4ZGQ6_LEPMJ</name>
<dbReference type="VEuPathDB" id="FungiDB:LEMA_uP066020.1"/>
<dbReference type="InParanoid" id="E4ZGQ6"/>
<dbReference type="Proteomes" id="UP000002668">
    <property type="component" value="Genome"/>
</dbReference>
<gene>
    <name evidence="2" type="ORF">LEMA_uP066020.1</name>
</gene>
<dbReference type="EMBL" id="FP929064">
    <property type="protein sequence ID" value="CBX90476.1"/>
    <property type="molecule type" value="Genomic_DNA"/>
</dbReference>
<dbReference type="HOGENOM" id="CLU_3032786_0_0_1"/>
<reference evidence="3" key="1">
    <citation type="journal article" date="2011" name="Nat. Commun.">
        <title>Effector diversification within compartments of the Leptosphaeria maculans genome affected by Repeat-Induced Point mutations.</title>
        <authorList>
            <person name="Rouxel T."/>
            <person name="Grandaubert J."/>
            <person name="Hane J.K."/>
            <person name="Hoede C."/>
            <person name="van de Wouw A.P."/>
            <person name="Couloux A."/>
            <person name="Dominguez V."/>
            <person name="Anthouard V."/>
            <person name="Bally P."/>
            <person name="Bourras S."/>
            <person name="Cozijnsen A.J."/>
            <person name="Ciuffetti L.M."/>
            <person name="Degrave A."/>
            <person name="Dilmaghani A."/>
            <person name="Duret L."/>
            <person name="Fudal I."/>
            <person name="Goodwin S.B."/>
            <person name="Gout L."/>
            <person name="Glaser N."/>
            <person name="Linglin J."/>
            <person name="Kema G.H.J."/>
            <person name="Lapalu N."/>
            <person name="Lawrence C.B."/>
            <person name="May K."/>
            <person name="Meyer M."/>
            <person name="Ollivier B."/>
            <person name="Poulain J."/>
            <person name="Schoch C.L."/>
            <person name="Simon A."/>
            <person name="Spatafora J.W."/>
            <person name="Stachowiak A."/>
            <person name="Turgeon B.G."/>
            <person name="Tyler B.M."/>
            <person name="Vincent D."/>
            <person name="Weissenbach J."/>
            <person name="Amselem J."/>
            <person name="Quesneville H."/>
            <person name="Oliver R.P."/>
            <person name="Wincker P."/>
            <person name="Balesdent M.-H."/>
            <person name="Howlett B.J."/>
        </authorList>
    </citation>
    <scope>NUCLEOTIDE SEQUENCE [LARGE SCALE GENOMIC DNA]</scope>
    <source>
        <strain evidence="3">JN3 / isolate v23.1.3 / race Av1-4-5-6-7-8</strain>
    </source>
</reference>
<dbReference type="AlphaFoldDB" id="E4ZGQ6"/>
<organism evidence="2 3">
    <name type="scientific">Leptosphaeria maculans (strain JN3 / isolate v23.1.3 / race Av1-4-5-6-7-8)</name>
    <name type="common">Blackleg fungus</name>
    <name type="synonym">Phoma lingam</name>
    <dbReference type="NCBI Taxonomy" id="985895"/>
    <lineage>
        <taxon>Eukaryota</taxon>
        <taxon>Fungi</taxon>
        <taxon>Dikarya</taxon>
        <taxon>Ascomycota</taxon>
        <taxon>Pezizomycotina</taxon>
        <taxon>Dothideomycetes</taxon>
        <taxon>Pleosporomycetidae</taxon>
        <taxon>Pleosporales</taxon>
        <taxon>Pleosporineae</taxon>
        <taxon>Leptosphaeriaceae</taxon>
        <taxon>Plenodomus</taxon>
        <taxon>Plenodomus lingam/Leptosphaeria maculans species complex</taxon>
    </lineage>
</organism>
<sequence length="55" mass="6354">MTKHLSSIPKQNQPLRLYVPFNIPKKNKKPSKKITFRIRESNPARPGPRQTIADS</sequence>
<evidence type="ECO:0000313" key="2">
    <source>
        <dbReference type="EMBL" id="CBX90476.1"/>
    </source>
</evidence>
<feature type="compositionally biased region" description="Basic residues" evidence="1">
    <location>
        <begin position="25"/>
        <end position="36"/>
    </location>
</feature>
<protein>
    <submittedName>
        <fullName evidence="2">Uncharacterized protein</fullName>
    </submittedName>
</protein>